<feature type="compositionally biased region" description="Low complexity" evidence="1">
    <location>
        <begin position="88"/>
        <end position="107"/>
    </location>
</feature>
<dbReference type="AlphaFoldDB" id="A0A4Z2FV09"/>
<organism evidence="2 3">
    <name type="scientific">Liparis tanakae</name>
    <name type="common">Tanaka's snailfish</name>
    <dbReference type="NCBI Taxonomy" id="230148"/>
    <lineage>
        <taxon>Eukaryota</taxon>
        <taxon>Metazoa</taxon>
        <taxon>Chordata</taxon>
        <taxon>Craniata</taxon>
        <taxon>Vertebrata</taxon>
        <taxon>Euteleostomi</taxon>
        <taxon>Actinopterygii</taxon>
        <taxon>Neopterygii</taxon>
        <taxon>Teleostei</taxon>
        <taxon>Neoteleostei</taxon>
        <taxon>Acanthomorphata</taxon>
        <taxon>Eupercaria</taxon>
        <taxon>Perciformes</taxon>
        <taxon>Cottioidei</taxon>
        <taxon>Cottales</taxon>
        <taxon>Liparidae</taxon>
        <taxon>Liparis</taxon>
    </lineage>
</organism>
<gene>
    <name evidence="2" type="ORF">EYF80_044814</name>
</gene>
<name>A0A4Z2FV09_9TELE</name>
<protein>
    <submittedName>
        <fullName evidence="2">Uncharacterized protein</fullName>
    </submittedName>
</protein>
<feature type="region of interest" description="Disordered" evidence="1">
    <location>
        <begin position="70"/>
        <end position="115"/>
    </location>
</feature>
<dbReference type="Proteomes" id="UP000314294">
    <property type="component" value="Unassembled WGS sequence"/>
</dbReference>
<evidence type="ECO:0000313" key="2">
    <source>
        <dbReference type="EMBL" id="TNN45009.1"/>
    </source>
</evidence>
<proteinExistence type="predicted"/>
<evidence type="ECO:0000313" key="3">
    <source>
        <dbReference type="Proteomes" id="UP000314294"/>
    </source>
</evidence>
<reference evidence="2 3" key="1">
    <citation type="submission" date="2019-03" db="EMBL/GenBank/DDBJ databases">
        <title>First draft genome of Liparis tanakae, snailfish: a comprehensive survey of snailfish specific genes.</title>
        <authorList>
            <person name="Kim W."/>
            <person name="Song I."/>
            <person name="Jeong J.-H."/>
            <person name="Kim D."/>
            <person name="Kim S."/>
            <person name="Ryu S."/>
            <person name="Song J.Y."/>
            <person name="Lee S.K."/>
        </authorList>
    </citation>
    <scope>NUCLEOTIDE SEQUENCE [LARGE SCALE GENOMIC DNA]</scope>
    <source>
        <tissue evidence="2">Muscle</tissue>
    </source>
</reference>
<keyword evidence="3" id="KW-1185">Reference proteome</keyword>
<sequence>MVRREQRSRDQCGVSWISEGDILCKGVSHCEPLHSWLTALRVPAPCLHTASQPLFFPSIASIASAAPAALSTAHSRQRAGTDSPRAPPAFNADDAAAAQPMSSASQPGLRLRAVE</sequence>
<accession>A0A4Z2FV09</accession>
<dbReference type="EMBL" id="SRLO01000873">
    <property type="protein sequence ID" value="TNN45009.1"/>
    <property type="molecule type" value="Genomic_DNA"/>
</dbReference>
<comment type="caution">
    <text evidence="2">The sequence shown here is derived from an EMBL/GenBank/DDBJ whole genome shotgun (WGS) entry which is preliminary data.</text>
</comment>
<evidence type="ECO:0000256" key="1">
    <source>
        <dbReference type="SAM" id="MobiDB-lite"/>
    </source>
</evidence>